<reference evidence="5" key="1">
    <citation type="submission" date="2020-11" db="EMBL/GenBank/DDBJ databases">
        <title>Gallus gallus (Chicken) genome, bGalGal1, GRCg7b, maternal haplotype autosomes + Z &amp; W.</title>
        <authorList>
            <person name="Warren W."/>
            <person name="Formenti G."/>
            <person name="Fedrigo O."/>
            <person name="Haase B."/>
            <person name="Mountcastle J."/>
            <person name="Balacco J."/>
            <person name="Tracey A."/>
            <person name="Schneider V."/>
            <person name="Okimoto R."/>
            <person name="Cheng H."/>
            <person name="Hawken R."/>
            <person name="Howe K."/>
            <person name="Jarvis E.D."/>
        </authorList>
    </citation>
    <scope>NUCLEOTIDE SEQUENCE [LARGE SCALE GENOMIC DNA]</scope>
    <source>
        <strain evidence="5">Broiler</strain>
    </source>
</reference>
<dbReference type="Ensembl" id="ENSGALT00010015841.1">
    <property type="protein sequence ID" value="ENSGALP00010009169.1"/>
    <property type="gene ID" value="ENSGALG00010006625.1"/>
</dbReference>
<sequence>IKHRRAFPESTVLLPCLENDISRTVQCGRPKDVANAIINAGDTALVNTILRYTCKLGYKRKAGTSTLIQCILISDKPVWTHTELQCIRKWSVVLLLLMVSLLCLLKGDPALPPQTPSPELPTVTTSQRGEEEVNVAKTQPSLCGKQDSSIAGLNRIRDS</sequence>
<feature type="compositionally biased region" description="Polar residues" evidence="3">
    <location>
        <begin position="136"/>
        <end position="151"/>
    </location>
</feature>
<accession>A0A8V0XVY8</accession>
<dbReference type="AlphaFoldDB" id="A0A8V0XVY8"/>
<dbReference type="SMART" id="SM00032">
    <property type="entry name" value="CCP"/>
    <property type="match status" value="1"/>
</dbReference>
<feature type="region of interest" description="Disordered" evidence="3">
    <location>
        <begin position="114"/>
        <end position="159"/>
    </location>
</feature>
<proteinExistence type="predicted"/>
<feature type="domain" description="Sushi" evidence="4">
    <location>
        <begin position="25"/>
        <end position="88"/>
    </location>
</feature>
<keyword evidence="1 2" id="KW-1015">Disulfide bond</keyword>
<dbReference type="SUPFAM" id="SSF57535">
    <property type="entry name" value="Complement control module/SCR domain"/>
    <property type="match status" value="1"/>
</dbReference>
<feature type="disulfide bond" evidence="2">
    <location>
        <begin position="27"/>
        <end position="70"/>
    </location>
</feature>
<evidence type="ECO:0000313" key="6">
    <source>
        <dbReference type="Proteomes" id="UP000000539"/>
    </source>
</evidence>
<dbReference type="PROSITE" id="PS50923">
    <property type="entry name" value="SUSHI"/>
    <property type="match status" value="1"/>
</dbReference>
<dbReference type="InterPro" id="IPR000436">
    <property type="entry name" value="Sushi_SCR_CCP_dom"/>
</dbReference>
<evidence type="ECO:0000256" key="2">
    <source>
        <dbReference type="PROSITE-ProRule" id="PRU00302"/>
    </source>
</evidence>
<dbReference type="InterPro" id="IPR035976">
    <property type="entry name" value="Sushi/SCR/CCP_sf"/>
</dbReference>
<dbReference type="GO" id="GO:0042010">
    <property type="term" value="F:interleukin-15 receptor activity"/>
    <property type="evidence" value="ECO:0007669"/>
    <property type="project" value="InterPro"/>
</dbReference>
<dbReference type="Proteomes" id="UP000000539">
    <property type="component" value="Chromosome 1"/>
</dbReference>
<dbReference type="PANTHER" id="PTHR15060">
    <property type="entry name" value="INTERLEUKIN-15 RECEPTOR SUBUNIT ALPHA"/>
    <property type="match status" value="1"/>
</dbReference>
<name>A0A8V0XVY8_CHICK</name>
<keyword evidence="2" id="KW-0768">Sushi</keyword>
<evidence type="ECO:0000259" key="4">
    <source>
        <dbReference type="PROSITE" id="PS50923"/>
    </source>
</evidence>
<evidence type="ECO:0000313" key="5">
    <source>
        <dbReference type="Ensembl" id="ENSGALP00010009169.1"/>
    </source>
</evidence>
<dbReference type="Gene3D" id="2.20.28.230">
    <property type="match status" value="1"/>
</dbReference>
<dbReference type="GeneTree" id="ENSGT00960000189028"/>
<evidence type="ECO:0000256" key="3">
    <source>
        <dbReference type="SAM" id="MobiDB-lite"/>
    </source>
</evidence>
<dbReference type="PANTHER" id="PTHR15060:SF0">
    <property type="entry name" value="INTERLEUKIN-15 RECEPTOR SUBUNIT ALPHA"/>
    <property type="match status" value="1"/>
</dbReference>
<dbReference type="CDD" id="cd00033">
    <property type="entry name" value="CCP"/>
    <property type="match status" value="1"/>
</dbReference>
<comment type="caution">
    <text evidence="2">Lacks conserved residue(s) required for the propagation of feature annotation.</text>
</comment>
<keyword evidence="6" id="KW-1185">Reference proteome</keyword>
<protein>
    <recommendedName>
        <fullName evidence="4">Sushi domain-containing protein</fullName>
    </recommendedName>
</protein>
<dbReference type="InterPro" id="IPR042372">
    <property type="entry name" value="IL15RA"/>
</dbReference>
<reference evidence="5" key="2">
    <citation type="submission" date="2025-08" db="UniProtKB">
        <authorList>
            <consortium name="Ensembl"/>
        </authorList>
    </citation>
    <scope>IDENTIFICATION</scope>
    <source>
        <strain evidence="5">broiler</strain>
    </source>
</reference>
<reference evidence="5" key="3">
    <citation type="submission" date="2025-09" db="UniProtKB">
        <authorList>
            <consortium name="Ensembl"/>
        </authorList>
    </citation>
    <scope>IDENTIFICATION</scope>
    <source>
        <strain evidence="5">broiler</strain>
    </source>
</reference>
<organism evidence="5 6">
    <name type="scientific">Gallus gallus</name>
    <name type="common">Chicken</name>
    <dbReference type="NCBI Taxonomy" id="9031"/>
    <lineage>
        <taxon>Eukaryota</taxon>
        <taxon>Metazoa</taxon>
        <taxon>Chordata</taxon>
        <taxon>Craniata</taxon>
        <taxon>Vertebrata</taxon>
        <taxon>Euteleostomi</taxon>
        <taxon>Archelosauria</taxon>
        <taxon>Archosauria</taxon>
        <taxon>Dinosauria</taxon>
        <taxon>Saurischia</taxon>
        <taxon>Theropoda</taxon>
        <taxon>Coelurosauria</taxon>
        <taxon>Aves</taxon>
        <taxon>Neognathae</taxon>
        <taxon>Galloanserae</taxon>
        <taxon>Galliformes</taxon>
        <taxon>Phasianidae</taxon>
        <taxon>Phasianinae</taxon>
        <taxon>Gallus</taxon>
    </lineage>
</organism>
<evidence type="ECO:0000256" key="1">
    <source>
        <dbReference type="ARBA" id="ARBA00023157"/>
    </source>
</evidence>